<keyword evidence="3 6" id="KW-0813">Transport</keyword>
<comment type="subcellular location">
    <subcellularLocation>
        <location evidence="1">Membrane</location>
        <topology evidence="1">Peripheral membrane protein</topology>
    </subcellularLocation>
</comment>
<dbReference type="PIRSF" id="PIRSF009375">
    <property type="entry name" value="Retromer_Vps35"/>
    <property type="match status" value="1"/>
</dbReference>
<keyword evidence="9" id="KW-1185">Reference proteome</keyword>
<dbReference type="FunFam" id="1.25.40.660:FF:000002">
    <property type="entry name" value="Vacuolar protein sorting-associated protein 35"/>
    <property type="match status" value="1"/>
</dbReference>
<evidence type="ECO:0000313" key="9">
    <source>
        <dbReference type="Proteomes" id="UP000030653"/>
    </source>
</evidence>
<feature type="compositionally biased region" description="Basic and acidic residues" evidence="7">
    <location>
        <begin position="333"/>
        <end position="355"/>
    </location>
</feature>
<evidence type="ECO:0000313" key="8">
    <source>
        <dbReference type="EMBL" id="EJT99013.1"/>
    </source>
</evidence>
<evidence type="ECO:0000256" key="5">
    <source>
        <dbReference type="ARBA" id="ARBA00023136"/>
    </source>
</evidence>
<comment type="function">
    <text evidence="6">Plays a role in vesicular protein sorting.</text>
</comment>
<reference evidence="8 9" key="1">
    <citation type="journal article" date="2012" name="Science">
        <title>The Paleozoic origin of enzymatic lignin decomposition reconstructed from 31 fungal genomes.</title>
        <authorList>
            <person name="Floudas D."/>
            <person name="Binder M."/>
            <person name="Riley R."/>
            <person name="Barry K."/>
            <person name="Blanchette R.A."/>
            <person name="Henrissat B."/>
            <person name="Martinez A.T."/>
            <person name="Otillar R."/>
            <person name="Spatafora J.W."/>
            <person name="Yadav J.S."/>
            <person name="Aerts A."/>
            <person name="Benoit I."/>
            <person name="Boyd A."/>
            <person name="Carlson A."/>
            <person name="Copeland A."/>
            <person name="Coutinho P.M."/>
            <person name="de Vries R.P."/>
            <person name="Ferreira P."/>
            <person name="Findley K."/>
            <person name="Foster B."/>
            <person name="Gaskell J."/>
            <person name="Glotzer D."/>
            <person name="Gorecki P."/>
            <person name="Heitman J."/>
            <person name="Hesse C."/>
            <person name="Hori C."/>
            <person name="Igarashi K."/>
            <person name="Jurgens J.A."/>
            <person name="Kallen N."/>
            <person name="Kersten P."/>
            <person name="Kohler A."/>
            <person name="Kuees U."/>
            <person name="Kumar T.K.A."/>
            <person name="Kuo A."/>
            <person name="LaButti K."/>
            <person name="Larrondo L.F."/>
            <person name="Lindquist E."/>
            <person name="Ling A."/>
            <person name="Lombard V."/>
            <person name="Lucas S."/>
            <person name="Lundell T."/>
            <person name="Martin R."/>
            <person name="McLaughlin D.J."/>
            <person name="Morgenstern I."/>
            <person name="Morin E."/>
            <person name="Murat C."/>
            <person name="Nagy L.G."/>
            <person name="Nolan M."/>
            <person name="Ohm R.A."/>
            <person name="Patyshakuliyeva A."/>
            <person name="Rokas A."/>
            <person name="Ruiz-Duenas F.J."/>
            <person name="Sabat G."/>
            <person name="Salamov A."/>
            <person name="Samejima M."/>
            <person name="Schmutz J."/>
            <person name="Slot J.C."/>
            <person name="St John F."/>
            <person name="Stenlid J."/>
            <person name="Sun H."/>
            <person name="Sun S."/>
            <person name="Syed K."/>
            <person name="Tsang A."/>
            <person name="Wiebenga A."/>
            <person name="Young D."/>
            <person name="Pisabarro A."/>
            <person name="Eastwood D.C."/>
            <person name="Martin F."/>
            <person name="Cullen D."/>
            <person name="Grigoriev I.V."/>
            <person name="Hibbett D.S."/>
        </authorList>
    </citation>
    <scope>NUCLEOTIDE SEQUENCE [LARGE SCALE GENOMIC DNA]</scope>
    <source>
        <strain evidence="8 9">DJM-731 SS1</strain>
    </source>
</reference>
<organism evidence="8 9">
    <name type="scientific">Dacryopinax primogenitus (strain DJM 731)</name>
    <name type="common">Brown rot fungus</name>
    <dbReference type="NCBI Taxonomy" id="1858805"/>
    <lineage>
        <taxon>Eukaryota</taxon>
        <taxon>Fungi</taxon>
        <taxon>Dikarya</taxon>
        <taxon>Basidiomycota</taxon>
        <taxon>Agaricomycotina</taxon>
        <taxon>Dacrymycetes</taxon>
        <taxon>Dacrymycetales</taxon>
        <taxon>Dacrymycetaceae</taxon>
        <taxon>Dacryopinax</taxon>
    </lineage>
</organism>
<dbReference type="GeneID" id="63688609"/>
<dbReference type="PANTHER" id="PTHR11099">
    <property type="entry name" value="VACUOLAR SORTING PROTEIN 35"/>
    <property type="match status" value="1"/>
</dbReference>
<dbReference type="Gene3D" id="1.25.40.660">
    <property type="entry name" value="Vacuolar protein sorting-associated protein 35, helical subcomplex Vps35-C"/>
    <property type="match status" value="1"/>
</dbReference>
<feature type="region of interest" description="Disordered" evidence="7">
    <location>
        <begin position="326"/>
        <end position="418"/>
    </location>
</feature>
<evidence type="ECO:0000256" key="3">
    <source>
        <dbReference type="ARBA" id="ARBA00022448"/>
    </source>
</evidence>
<dbReference type="Proteomes" id="UP000030653">
    <property type="component" value="Unassembled WGS sequence"/>
</dbReference>
<dbReference type="OrthoDB" id="10258141at2759"/>
<feature type="compositionally biased region" description="Basic and acidic residues" evidence="7">
    <location>
        <begin position="402"/>
        <end position="412"/>
    </location>
</feature>
<dbReference type="Pfam" id="PF03635">
    <property type="entry name" value="Vps35"/>
    <property type="match status" value="1"/>
</dbReference>
<keyword evidence="5" id="KW-0472">Membrane</keyword>
<dbReference type="GO" id="GO:0005770">
    <property type="term" value="C:late endosome"/>
    <property type="evidence" value="ECO:0007669"/>
    <property type="project" value="TreeGrafter"/>
</dbReference>
<protein>
    <recommendedName>
        <fullName evidence="6">Vacuolar protein sorting-associated protein 35</fullName>
    </recommendedName>
</protein>
<dbReference type="EMBL" id="JH795871">
    <property type="protein sequence ID" value="EJT99013.1"/>
    <property type="molecule type" value="Genomic_DNA"/>
</dbReference>
<dbReference type="InterPro" id="IPR005378">
    <property type="entry name" value="Vps35"/>
</dbReference>
<dbReference type="HOGENOM" id="CLU_005836_0_0_1"/>
<name>M5FST7_DACPD</name>
<dbReference type="InterPro" id="IPR042491">
    <property type="entry name" value="Vps35_C"/>
</dbReference>
<keyword evidence="4 6" id="KW-0653">Protein transport</keyword>
<dbReference type="STRING" id="1858805.M5FST7"/>
<gene>
    <name evidence="8" type="ORF">DACRYDRAFT_24104</name>
</gene>
<dbReference type="AlphaFoldDB" id="M5FST7"/>
<evidence type="ECO:0000256" key="4">
    <source>
        <dbReference type="ARBA" id="ARBA00022927"/>
    </source>
</evidence>
<proteinExistence type="inferred from homology"/>
<dbReference type="GO" id="GO:0030906">
    <property type="term" value="C:retromer, cargo-selective complex"/>
    <property type="evidence" value="ECO:0007669"/>
    <property type="project" value="InterPro"/>
</dbReference>
<dbReference type="GO" id="GO:0005829">
    <property type="term" value="C:cytosol"/>
    <property type="evidence" value="ECO:0007669"/>
    <property type="project" value="GOC"/>
</dbReference>
<dbReference type="PANTHER" id="PTHR11099:SF0">
    <property type="entry name" value="VACUOLAR PROTEIN SORTING-ASSOCIATED PROTEIN 35"/>
    <property type="match status" value="1"/>
</dbReference>
<comment type="similarity">
    <text evidence="2 6">Belongs to the VPS35 family.</text>
</comment>
<dbReference type="GO" id="GO:0006886">
    <property type="term" value="P:intracellular protein transport"/>
    <property type="evidence" value="ECO:0007669"/>
    <property type="project" value="TreeGrafter"/>
</dbReference>
<evidence type="ECO:0000256" key="2">
    <source>
        <dbReference type="ARBA" id="ARBA00006536"/>
    </source>
</evidence>
<dbReference type="OMA" id="YIRSREY"/>
<evidence type="ECO:0000256" key="6">
    <source>
        <dbReference type="PIRNR" id="PIRNR009375"/>
    </source>
</evidence>
<accession>M5FST7</accession>
<dbReference type="RefSeq" id="XP_040625911.1">
    <property type="nucleotide sequence ID" value="XM_040773547.1"/>
</dbReference>
<sequence length="939" mass="104813">MSSAAATGAGGPGVDGDAGSVIGGNDEGKMLAEALATVKIQLVQMKRCLENDQLMDALKSASTMLSELRTSSLSPKQYYELYMAVFDALRHLSNYLFDAHVSGKHHLADLYELVQYAGNIVPRLYLMITVGSVYMSIPDAPVKEIMKDMMEMSRGVQHPTRGLFLRHYLSGQTRDHLPIGNSEGPEGNLKDSIGFVLTNFIEMNKLWVRLQHQGHSREREKREVERKELRILVGTNLVRLSQLEGVEFETYRTTILPSILEQVVNCKDVIAQEYLMEVVIQVFTDEFHLHTLSPFLSAVAQLHPKVNIKGIVIALIDRLASYAAREAENEDPAETKRQEEEAAHRLAEKVKDQKARARAALEANGHGSPPPAVQAGANEWGGSAVNPEEKPQPAPPVNGSDAKSDKGKEKEAPPAATRKFRGIPEDVKLFEVFWEQIVNLIKARPDLSITDITALLVSLINLSLSCYPDRLEYVDQILGFARGKMQEFQESPDLLIPATTANLLSLLLAPINSYQSVLTLLALPNYTSLLQLQAFTTRRAIAHAIVSSVLKNETVIDTPEDVAGVLQLCHVLVKTQPDAIPSPLAKQMGAGRQGVDVEEMAEEQGWVARMVHLFRAEDLDVQFELLQEARRHFSEGAERIRFTFPPLINAAIKLARRYKRVEGEDDEWTNKLTSLFKFIHQIISVMYNRVEASDISLRLFLLAAQVSDDCGFEELTYEFYVQAFTIYEESISESRAQLQAITLVMGTLQQSKVFSTDNYDTLITKAALHGAKLLKKSHQATAVGLASHLWWQADIPKHAEEEGESHEPLRDGNRVLECLQKTLRIASSCYEEIISVQLYVQALDQYLYYFDRDVEAVTPKYINSLVELITSNIDAISSSDFHPTSRAPPGLIEGVHTADMITRHFRNTLLYVRSKKESGVGRWSEVDIAGALLKMNVAQ</sequence>
<evidence type="ECO:0000256" key="7">
    <source>
        <dbReference type="SAM" id="MobiDB-lite"/>
    </source>
</evidence>
<evidence type="ECO:0000256" key="1">
    <source>
        <dbReference type="ARBA" id="ARBA00004170"/>
    </source>
</evidence>
<dbReference type="GO" id="GO:0042147">
    <property type="term" value="P:retrograde transport, endosome to Golgi"/>
    <property type="evidence" value="ECO:0007669"/>
    <property type="project" value="InterPro"/>
</dbReference>